<organism evidence="12 13">
    <name type="scientific">Haliscomenobacter hydrossis (strain ATCC 27775 / DSM 1100 / LMG 10767 / O)</name>
    <dbReference type="NCBI Taxonomy" id="760192"/>
    <lineage>
        <taxon>Bacteria</taxon>
        <taxon>Pseudomonadati</taxon>
        <taxon>Bacteroidota</taxon>
        <taxon>Saprospiria</taxon>
        <taxon>Saprospirales</taxon>
        <taxon>Haliscomenobacteraceae</taxon>
        <taxon>Haliscomenobacter</taxon>
    </lineage>
</organism>
<protein>
    <recommendedName>
        <fullName evidence="11">NADH-quinone oxidoreductase subunit K</fullName>
        <ecNumber evidence="11">7.1.1.-</ecNumber>
    </recommendedName>
    <alternativeName>
        <fullName evidence="11">NADH dehydrogenase I subunit K</fullName>
    </alternativeName>
    <alternativeName>
        <fullName evidence="11">NDH-1 subunit K</fullName>
    </alternativeName>
</protein>
<dbReference type="GO" id="GO:0048038">
    <property type="term" value="F:quinone binding"/>
    <property type="evidence" value="ECO:0007669"/>
    <property type="project" value="UniProtKB-KW"/>
</dbReference>
<comment type="catalytic activity">
    <reaction evidence="11">
        <text>a quinone + NADH + 5 H(+)(in) = a quinol + NAD(+) + 4 H(+)(out)</text>
        <dbReference type="Rhea" id="RHEA:57888"/>
        <dbReference type="ChEBI" id="CHEBI:15378"/>
        <dbReference type="ChEBI" id="CHEBI:24646"/>
        <dbReference type="ChEBI" id="CHEBI:57540"/>
        <dbReference type="ChEBI" id="CHEBI:57945"/>
        <dbReference type="ChEBI" id="CHEBI:132124"/>
    </reaction>
</comment>
<dbReference type="NCBIfam" id="NF004320">
    <property type="entry name" value="PRK05715.1-2"/>
    <property type="match status" value="1"/>
</dbReference>
<keyword evidence="8 11" id="KW-1133">Transmembrane helix</keyword>
<evidence type="ECO:0000313" key="12">
    <source>
        <dbReference type="EMBL" id="AEE48238.1"/>
    </source>
</evidence>
<gene>
    <name evidence="11" type="primary">nuoK</name>
    <name evidence="12" type="ordered locus">Halhy_0326</name>
</gene>
<dbReference type="HOGENOM" id="CLU_144724_0_0_10"/>
<dbReference type="NCBIfam" id="NF004323">
    <property type="entry name" value="PRK05715.1-5"/>
    <property type="match status" value="1"/>
</dbReference>
<dbReference type="InterPro" id="IPR001133">
    <property type="entry name" value="NADH_UbQ_OxRdtase_chain4L/K"/>
</dbReference>
<dbReference type="GO" id="GO:0050136">
    <property type="term" value="F:NADH dehydrogenase (quinone) (non-electrogenic) activity"/>
    <property type="evidence" value="ECO:0007669"/>
    <property type="project" value="UniProtKB-UniRule"/>
</dbReference>
<evidence type="ECO:0000256" key="7">
    <source>
        <dbReference type="ARBA" id="ARBA00022967"/>
    </source>
</evidence>
<dbReference type="GO" id="GO:0042773">
    <property type="term" value="P:ATP synthesis coupled electron transport"/>
    <property type="evidence" value="ECO:0007669"/>
    <property type="project" value="InterPro"/>
</dbReference>
<evidence type="ECO:0000256" key="9">
    <source>
        <dbReference type="ARBA" id="ARBA00023027"/>
    </source>
</evidence>
<dbReference type="STRING" id="760192.Halhy_0326"/>
<keyword evidence="13" id="KW-1185">Reference proteome</keyword>
<dbReference type="Pfam" id="PF00420">
    <property type="entry name" value="Oxidored_q2"/>
    <property type="match status" value="1"/>
</dbReference>
<keyword evidence="7 11" id="KW-1278">Translocase</keyword>
<comment type="similarity">
    <text evidence="3 11">Belongs to the complex I subunit 4L family.</text>
</comment>
<keyword evidence="9 11" id="KW-0520">NAD</keyword>
<keyword evidence="11" id="KW-0997">Cell inner membrane</keyword>
<evidence type="ECO:0000313" key="13">
    <source>
        <dbReference type="Proteomes" id="UP000008461"/>
    </source>
</evidence>
<evidence type="ECO:0000256" key="1">
    <source>
        <dbReference type="ARBA" id="ARBA00002378"/>
    </source>
</evidence>
<comment type="function">
    <text evidence="11">NDH-1 shuttles electrons from NADH, via FMN and iron-sulfur (Fe-S) centers, to quinones in the respiratory chain. The immediate electron acceptor for the enzyme in this species is believed to be a menaquinone. Couples the redox reaction to proton translocation (for every two electrons transferred, four hydrogen ions are translocated across the cytoplasmic membrane), and thus conserves the redox energy in a proton gradient.</text>
</comment>
<proteinExistence type="inferred from homology"/>
<keyword evidence="11" id="KW-1003">Cell membrane</keyword>
<evidence type="ECO:0000256" key="6">
    <source>
        <dbReference type="ARBA" id="ARBA00022719"/>
    </source>
</evidence>
<comment type="subunit">
    <text evidence="11">NDH-1 is composed of 14 different subunits. Subunits NuoA, H, J, K, L, M, N constitute the membrane sector of the complex.</text>
</comment>
<keyword evidence="6 11" id="KW-0874">Quinone</keyword>
<evidence type="ECO:0000256" key="11">
    <source>
        <dbReference type="HAMAP-Rule" id="MF_01456"/>
    </source>
</evidence>
<evidence type="ECO:0000256" key="2">
    <source>
        <dbReference type="ARBA" id="ARBA00004141"/>
    </source>
</evidence>
<evidence type="ECO:0000256" key="3">
    <source>
        <dbReference type="ARBA" id="ARBA00010519"/>
    </source>
</evidence>
<dbReference type="GO" id="GO:0005886">
    <property type="term" value="C:plasma membrane"/>
    <property type="evidence" value="ECO:0007669"/>
    <property type="project" value="UniProtKB-SubCell"/>
</dbReference>
<dbReference type="NCBIfam" id="NF004321">
    <property type="entry name" value="PRK05715.1-3"/>
    <property type="match status" value="1"/>
</dbReference>
<dbReference type="FunFam" id="1.10.287.3510:FF:000001">
    <property type="entry name" value="NADH-quinone oxidoreductase subunit K"/>
    <property type="match status" value="1"/>
</dbReference>
<dbReference type="PANTHER" id="PTHR11434:SF21">
    <property type="entry name" value="NADH DEHYDROGENASE SUBUNIT 4L-RELATED"/>
    <property type="match status" value="1"/>
</dbReference>
<sequence length="106" mass="11749">MESIFDVIPLEHFVLLSLLLFCIGMAGVLLRRNMIIVFMSIELMLNAVNLLAVAFSSYRGDPGGQVFVFFVMVVAAAEVALGLGILVMIYRNVKSVDINALQQLKW</sequence>
<dbReference type="InterPro" id="IPR039428">
    <property type="entry name" value="NUOK/Mnh_C1-like"/>
</dbReference>
<keyword evidence="10 11" id="KW-0472">Membrane</keyword>
<dbReference type="HAMAP" id="MF_01456">
    <property type="entry name" value="NDH1_NuoK"/>
    <property type="match status" value="1"/>
</dbReference>
<dbReference type="Gene3D" id="1.10.287.3510">
    <property type="match status" value="1"/>
</dbReference>
<dbReference type="GO" id="GO:0030964">
    <property type="term" value="C:NADH dehydrogenase complex"/>
    <property type="evidence" value="ECO:0007669"/>
    <property type="project" value="TreeGrafter"/>
</dbReference>
<keyword evidence="4 11" id="KW-0813">Transport</keyword>
<reference evidence="12 13" key="1">
    <citation type="journal article" date="2011" name="Stand. Genomic Sci.">
        <title>Complete genome sequence of Haliscomenobacter hydrossis type strain (O).</title>
        <authorList>
            <consortium name="US DOE Joint Genome Institute (JGI-PGF)"/>
            <person name="Daligault H."/>
            <person name="Lapidus A."/>
            <person name="Zeytun A."/>
            <person name="Nolan M."/>
            <person name="Lucas S."/>
            <person name="Del Rio T.G."/>
            <person name="Tice H."/>
            <person name="Cheng J.F."/>
            <person name="Tapia R."/>
            <person name="Han C."/>
            <person name="Goodwin L."/>
            <person name="Pitluck S."/>
            <person name="Liolios K."/>
            <person name="Pagani I."/>
            <person name="Ivanova N."/>
            <person name="Huntemann M."/>
            <person name="Mavromatis K."/>
            <person name="Mikhailova N."/>
            <person name="Pati A."/>
            <person name="Chen A."/>
            <person name="Palaniappan K."/>
            <person name="Land M."/>
            <person name="Hauser L."/>
            <person name="Brambilla E.M."/>
            <person name="Rohde M."/>
            <person name="Verbarg S."/>
            <person name="Goker M."/>
            <person name="Bristow J."/>
            <person name="Eisen J.A."/>
            <person name="Markowitz V."/>
            <person name="Hugenholtz P."/>
            <person name="Kyrpides N.C."/>
            <person name="Klenk H.P."/>
            <person name="Woyke T."/>
        </authorList>
    </citation>
    <scope>NUCLEOTIDE SEQUENCE [LARGE SCALE GENOMIC DNA]</scope>
    <source>
        <strain evidence="13">ATCC 27775 / DSM 1100 / LMG 10767 / O</strain>
    </source>
</reference>
<keyword evidence="5 11" id="KW-0812">Transmembrane</keyword>
<comment type="function">
    <text evidence="1">NDH-1 shuttles electrons from NADH, via FMN and iron-sulfur (Fe-S) centers, to quinones in the respiratory chain. The immediate electron acceptor for the enzyme in this species is believed to be ubiquinone. Couples the redox reaction to proton translocation (for every two electrons transferred, four hydrogen ions are translocated across the cytoplasmic membrane), and thus conserves the redox energy in a proton gradient.</text>
</comment>
<evidence type="ECO:0000256" key="4">
    <source>
        <dbReference type="ARBA" id="ARBA00022448"/>
    </source>
</evidence>
<dbReference type="EMBL" id="CP002691">
    <property type="protein sequence ID" value="AEE48238.1"/>
    <property type="molecule type" value="Genomic_DNA"/>
</dbReference>
<comment type="subcellular location">
    <subcellularLocation>
        <location evidence="11">Cell inner membrane</location>
        <topology evidence="11">Multi-pass membrane protein</topology>
    </subcellularLocation>
    <subcellularLocation>
        <location evidence="2">Membrane</location>
        <topology evidence="2">Multi-pass membrane protein</topology>
    </subcellularLocation>
</comment>
<dbReference type="AlphaFoldDB" id="F4KW40"/>
<evidence type="ECO:0000256" key="10">
    <source>
        <dbReference type="ARBA" id="ARBA00023136"/>
    </source>
</evidence>
<dbReference type="KEGG" id="hhy:Halhy_0326"/>
<accession>F4KW40</accession>
<dbReference type="EC" id="7.1.1.-" evidence="11"/>
<reference key="2">
    <citation type="submission" date="2011-04" db="EMBL/GenBank/DDBJ databases">
        <title>Complete sequence of chromosome of Haliscomenobacter hydrossis DSM 1100.</title>
        <authorList>
            <consortium name="US DOE Joint Genome Institute (JGI-PGF)"/>
            <person name="Lucas S."/>
            <person name="Han J."/>
            <person name="Lapidus A."/>
            <person name="Bruce D."/>
            <person name="Goodwin L."/>
            <person name="Pitluck S."/>
            <person name="Peters L."/>
            <person name="Kyrpides N."/>
            <person name="Mavromatis K."/>
            <person name="Ivanova N."/>
            <person name="Ovchinnikova G."/>
            <person name="Pagani I."/>
            <person name="Daligault H."/>
            <person name="Detter J.C."/>
            <person name="Han C."/>
            <person name="Land M."/>
            <person name="Hauser L."/>
            <person name="Markowitz V."/>
            <person name="Cheng J.-F."/>
            <person name="Hugenholtz P."/>
            <person name="Woyke T."/>
            <person name="Wu D."/>
            <person name="Verbarg S."/>
            <person name="Frueling A."/>
            <person name="Brambilla E."/>
            <person name="Klenk H.-P."/>
            <person name="Eisen J.A."/>
        </authorList>
    </citation>
    <scope>NUCLEOTIDE SEQUENCE</scope>
    <source>
        <strain>DSM 1100</strain>
    </source>
</reference>
<feature type="transmembrane region" description="Helical" evidence="11">
    <location>
        <begin position="35"/>
        <end position="55"/>
    </location>
</feature>
<feature type="transmembrane region" description="Helical" evidence="11">
    <location>
        <begin position="67"/>
        <end position="90"/>
    </location>
</feature>
<dbReference type="PANTHER" id="PTHR11434">
    <property type="entry name" value="NADH-UBIQUINONE OXIDOREDUCTASE SUBUNIT ND4L"/>
    <property type="match status" value="1"/>
</dbReference>
<name>F4KW40_HALH1</name>
<dbReference type="Proteomes" id="UP000008461">
    <property type="component" value="Chromosome"/>
</dbReference>
<dbReference type="eggNOG" id="COG0713">
    <property type="taxonomic scope" value="Bacteria"/>
</dbReference>
<feature type="transmembrane region" description="Helical" evidence="11">
    <location>
        <begin position="12"/>
        <end position="30"/>
    </location>
</feature>
<evidence type="ECO:0000256" key="5">
    <source>
        <dbReference type="ARBA" id="ARBA00022692"/>
    </source>
</evidence>
<evidence type="ECO:0000256" key="8">
    <source>
        <dbReference type="ARBA" id="ARBA00022989"/>
    </source>
</evidence>
<dbReference type="RefSeq" id="WP_013762802.1">
    <property type="nucleotide sequence ID" value="NC_015510.1"/>
</dbReference>